<dbReference type="Pfam" id="PF21544">
    <property type="entry name" value="PorZ_N_b_propeller"/>
    <property type="match status" value="1"/>
</dbReference>
<comment type="caution">
    <text evidence="3">The sequence shown here is derived from an EMBL/GenBank/DDBJ whole genome shotgun (WGS) entry which is preliminary data.</text>
</comment>
<gene>
    <name evidence="3" type="ORF">GCM10023092_08070</name>
</gene>
<keyword evidence="4" id="KW-1185">Reference proteome</keyword>
<dbReference type="InterPro" id="IPR011110">
    <property type="entry name" value="Reg_prop"/>
</dbReference>
<dbReference type="Gene3D" id="2.130.10.10">
    <property type="entry name" value="YVTN repeat-like/Quinoprotein amine dehydrogenase"/>
    <property type="match status" value="3"/>
</dbReference>
<dbReference type="Pfam" id="PF07494">
    <property type="entry name" value="Reg_prop"/>
    <property type="match status" value="1"/>
</dbReference>
<keyword evidence="1" id="KW-0732">Signal</keyword>
<protein>
    <submittedName>
        <fullName evidence="3">Two-component regulator propeller domain-containing protein</fullName>
    </submittedName>
</protein>
<dbReference type="InterPro" id="IPR048954">
    <property type="entry name" value="PorZ_N"/>
</dbReference>
<dbReference type="EMBL" id="BAABEZ010000004">
    <property type="protein sequence ID" value="GAA4451070.1"/>
    <property type="molecule type" value="Genomic_DNA"/>
</dbReference>
<name>A0ABP8MKP9_9BACT</name>
<feature type="chain" id="PRO_5045156969" evidence="1">
    <location>
        <begin position="25"/>
        <end position="763"/>
    </location>
</feature>
<sequence>MNYFKIYLAALLAVILGSPDTSVAQDRPLYRWRSHLPYNEVLGTATDGNQLFVAGRWSFFTYNLSDKEITTYAKEHGMADVGLSCIGYDVLNQTAVIAYANSNIDLFKDGTFSNIPFLKLKNTSGDKAIYQVYCDAGKAYLSTGIGVLALDVARKEVKETYSFSDASGTYAVYNFASGKDTFYAATAKGIYKTAKTNAMIQYGASWTLVDASRAYKLVAVSQGNVYAASADSVFQIHTDGSFSLLFTSPGSVMRHLDPTDKGLAVSSWNATRYDGSIVHFDATGARLDSFESTNPMMVSQTLDGTLWVADQTNGLLNKSERITPSGPRGIGGYDLICNDRKVYVAHGAYDDRWNLRLNREGISVLDNNTWTTYNLYTFPPFNDLVDAVRMAKDPTDNTLYIASQVNGLFWLKEDKSAGNLRETVFEPHLIDPSSYRLSGVAFDGDNNLWVTQTDAPHELMARSAKDGQWYKFGLPSTRPRPYFENGAAGLIIDDYGQQWFFSPAGGGLLVYNSKGTLEDASDDEYTRLQMGVGLGNLPDNQVQCIVNDKKGVIWVGTSNGIGIISCPDQVIAGQCETEIRVVQYDNFAGQLFNGEVVKTIAVDGANRKWVGTGNGVWLISDDAGKIIFRFTKDNSPLPSNSIQTIKVDPVDGSVYIATDEGLVSFHSTATDGGAENKNVLVYPSPIRHSYSGPIAIKGLVNNADVRITDVSGQLVYRTKANGGTAVWDGKDYTGRRPQSGVYLIFATNSDGTQTYAGKMVFIK</sequence>
<evidence type="ECO:0000313" key="3">
    <source>
        <dbReference type="EMBL" id="GAA4451070.1"/>
    </source>
</evidence>
<evidence type="ECO:0000256" key="1">
    <source>
        <dbReference type="SAM" id="SignalP"/>
    </source>
</evidence>
<accession>A0ABP8MKP9</accession>
<dbReference type="Gene3D" id="2.60.40.4070">
    <property type="match status" value="1"/>
</dbReference>
<evidence type="ECO:0000313" key="4">
    <source>
        <dbReference type="Proteomes" id="UP001501410"/>
    </source>
</evidence>
<feature type="domain" description="PorZ N-terminal beta-propeller" evidence="2">
    <location>
        <begin position="51"/>
        <end position="206"/>
    </location>
</feature>
<dbReference type="SUPFAM" id="SSF101898">
    <property type="entry name" value="NHL repeat"/>
    <property type="match status" value="1"/>
</dbReference>
<proteinExistence type="predicted"/>
<evidence type="ECO:0000259" key="2">
    <source>
        <dbReference type="Pfam" id="PF21544"/>
    </source>
</evidence>
<organism evidence="3 4">
    <name type="scientific">Rurimicrobium arvi</name>
    <dbReference type="NCBI Taxonomy" id="2049916"/>
    <lineage>
        <taxon>Bacteria</taxon>
        <taxon>Pseudomonadati</taxon>
        <taxon>Bacteroidota</taxon>
        <taxon>Chitinophagia</taxon>
        <taxon>Chitinophagales</taxon>
        <taxon>Chitinophagaceae</taxon>
        <taxon>Rurimicrobium</taxon>
    </lineage>
</organism>
<reference evidence="4" key="1">
    <citation type="journal article" date="2019" name="Int. J. Syst. Evol. Microbiol.">
        <title>The Global Catalogue of Microorganisms (GCM) 10K type strain sequencing project: providing services to taxonomists for standard genome sequencing and annotation.</title>
        <authorList>
            <consortium name="The Broad Institute Genomics Platform"/>
            <consortium name="The Broad Institute Genome Sequencing Center for Infectious Disease"/>
            <person name="Wu L."/>
            <person name="Ma J."/>
        </authorList>
    </citation>
    <scope>NUCLEOTIDE SEQUENCE [LARGE SCALE GENOMIC DNA]</scope>
    <source>
        <strain evidence="4">JCM 31921</strain>
    </source>
</reference>
<dbReference type="InterPro" id="IPR015943">
    <property type="entry name" value="WD40/YVTN_repeat-like_dom_sf"/>
</dbReference>
<dbReference type="SUPFAM" id="SSF63825">
    <property type="entry name" value="YWTD domain"/>
    <property type="match status" value="1"/>
</dbReference>
<dbReference type="RefSeq" id="WP_344822939.1">
    <property type="nucleotide sequence ID" value="NZ_BAABEZ010000004.1"/>
</dbReference>
<feature type="signal peptide" evidence="1">
    <location>
        <begin position="1"/>
        <end position="24"/>
    </location>
</feature>
<dbReference type="Proteomes" id="UP001501410">
    <property type="component" value="Unassembled WGS sequence"/>
</dbReference>